<accession>A0A392TPX9</accession>
<protein>
    <submittedName>
        <fullName evidence="2">Uncharacterized protein</fullName>
    </submittedName>
</protein>
<evidence type="ECO:0000313" key="2">
    <source>
        <dbReference type="EMBL" id="MCI63223.1"/>
    </source>
</evidence>
<feature type="region of interest" description="Disordered" evidence="1">
    <location>
        <begin position="1"/>
        <end position="72"/>
    </location>
</feature>
<dbReference type="AlphaFoldDB" id="A0A392TPX9"/>
<evidence type="ECO:0000256" key="1">
    <source>
        <dbReference type="SAM" id="MobiDB-lite"/>
    </source>
</evidence>
<comment type="caution">
    <text evidence="2">The sequence shown here is derived from an EMBL/GenBank/DDBJ whole genome shotgun (WGS) entry which is preliminary data.</text>
</comment>
<dbReference type="EMBL" id="LXQA010633158">
    <property type="protein sequence ID" value="MCI63223.1"/>
    <property type="molecule type" value="Genomic_DNA"/>
</dbReference>
<feature type="compositionally biased region" description="Polar residues" evidence="1">
    <location>
        <begin position="9"/>
        <end position="19"/>
    </location>
</feature>
<sequence>MVVNRGSERLNQQALQAQTSKNEGSSKNFKKKGKGKGSWANGDKSNVDDKPESSKGGGFVKNQNKKKKDFDK</sequence>
<keyword evidence="3" id="KW-1185">Reference proteome</keyword>
<feature type="non-terminal residue" evidence="2">
    <location>
        <position position="72"/>
    </location>
</feature>
<reference evidence="2 3" key="1">
    <citation type="journal article" date="2018" name="Front. Plant Sci.">
        <title>Red Clover (Trifolium pratense) and Zigzag Clover (T. medium) - A Picture of Genomic Similarities and Differences.</title>
        <authorList>
            <person name="Dluhosova J."/>
            <person name="Istvanek J."/>
            <person name="Nedelnik J."/>
            <person name="Repkova J."/>
        </authorList>
    </citation>
    <scope>NUCLEOTIDE SEQUENCE [LARGE SCALE GENOMIC DNA]</scope>
    <source>
        <strain evidence="3">cv. 10/8</strain>
        <tissue evidence="2">Leaf</tissue>
    </source>
</reference>
<dbReference type="Proteomes" id="UP000265520">
    <property type="component" value="Unassembled WGS sequence"/>
</dbReference>
<feature type="compositionally biased region" description="Basic residues" evidence="1">
    <location>
        <begin position="63"/>
        <end position="72"/>
    </location>
</feature>
<organism evidence="2 3">
    <name type="scientific">Trifolium medium</name>
    <dbReference type="NCBI Taxonomy" id="97028"/>
    <lineage>
        <taxon>Eukaryota</taxon>
        <taxon>Viridiplantae</taxon>
        <taxon>Streptophyta</taxon>
        <taxon>Embryophyta</taxon>
        <taxon>Tracheophyta</taxon>
        <taxon>Spermatophyta</taxon>
        <taxon>Magnoliopsida</taxon>
        <taxon>eudicotyledons</taxon>
        <taxon>Gunneridae</taxon>
        <taxon>Pentapetalae</taxon>
        <taxon>rosids</taxon>
        <taxon>fabids</taxon>
        <taxon>Fabales</taxon>
        <taxon>Fabaceae</taxon>
        <taxon>Papilionoideae</taxon>
        <taxon>50 kb inversion clade</taxon>
        <taxon>NPAAA clade</taxon>
        <taxon>Hologalegina</taxon>
        <taxon>IRL clade</taxon>
        <taxon>Trifolieae</taxon>
        <taxon>Trifolium</taxon>
    </lineage>
</organism>
<name>A0A392TPX9_9FABA</name>
<proteinExistence type="predicted"/>
<evidence type="ECO:0000313" key="3">
    <source>
        <dbReference type="Proteomes" id="UP000265520"/>
    </source>
</evidence>